<dbReference type="SMART" id="SM00448">
    <property type="entry name" value="REC"/>
    <property type="match status" value="1"/>
</dbReference>
<sequence>MPGAACVALKSTHREPIMIERSLSVLIVEDNLALAANMFDYLEACGHTLDAAPDGKSAMRLISENHYDVIVLDWMMPRMDGISLLRHLRTQLRNPVPVMLLTAKDQLDDKLLGFESGADDYIVKPLALPELEIRLRVLAARRHQRSDVRQVLEVADLCFDLGTQTIMRGGVQLPFSPIRRTLLKVLMRNSPHVVTRTQLELLIWGDSVPDGDLLRSHMHLLRKTIDGERIAEQKLLHTVTGIGFRLCMCA</sequence>
<accession>A0A0N0WS90</accession>
<dbReference type="SUPFAM" id="SSF52172">
    <property type="entry name" value="CheY-like"/>
    <property type="match status" value="1"/>
</dbReference>
<evidence type="ECO:0000259" key="8">
    <source>
        <dbReference type="PROSITE" id="PS50110"/>
    </source>
</evidence>
<dbReference type="SMART" id="SM00862">
    <property type="entry name" value="Trans_reg_C"/>
    <property type="match status" value="1"/>
</dbReference>
<dbReference type="PANTHER" id="PTHR48111">
    <property type="entry name" value="REGULATOR OF RPOS"/>
    <property type="match status" value="1"/>
</dbReference>
<proteinExistence type="predicted"/>
<dbReference type="PANTHER" id="PTHR48111:SF22">
    <property type="entry name" value="REGULATOR OF RPOS"/>
    <property type="match status" value="1"/>
</dbReference>
<dbReference type="Pfam" id="PF00072">
    <property type="entry name" value="Response_reg"/>
    <property type="match status" value="1"/>
</dbReference>
<dbReference type="PROSITE" id="PS51755">
    <property type="entry name" value="OMPR_PHOB"/>
    <property type="match status" value="1"/>
</dbReference>
<evidence type="ECO:0000256" key="1">
    <source>
        <dbReference type="ARBA" id="ARBA00022553"/>
    </source>
</evidence>
<keyword evidence="4 7" id="KW-0238">DNA-binding</keyword>
<keyword evidence="2" id="KW-0902">Two-component regulatory system</keyword>
<evidence type="ECO:0000256" key="5">
    <source>
        <dbReference type="ARBA" id="ARBA00023163"/>
    </source>
</evidence>
<evidence type="ECO:0000256" key="2">
    <source>
        <dbReference type="ARBA" id="ARBA00023012"/>
    </source>
</evidence>
<evidence type="ECO:0000256" key="4">
    <source>
        <dbReference type="ARBA" id="ARBA00023125"/>
    </source>
</evidence>
<keyword evidence="3" id="KW-0805">Transcription regulation</keyword>
<dbReference type="GO" id="GO:0000976">
    <property type="term" value="F:transcription cis-regulatory region binding"/>
    <property type="evidence" value="ECO:0007669"/>
    <property type="project" value="TreeGrafter"/>
</dbReference>
<dbReference type="InterPro" id="IPR036388">
    <property type="entry name" value="WH-like_DNA-bd_sf"/>
</dbReference>
<dbReference type="GO" id="GO:0032993">
    <property type="term" value="C:protein-DNA complex"/>
    <property type="evidence" value="ECO:0007669"/>
    <property type="project" value="TreeGrafter"/>
</dbReference>
<dbReference type="GO" id="GO:0006355">
    <property type="term" value="P:regulation of DNA-templated transcription"/>
    <property type="evidence" value="ECO:0007669"/>
    <property type="project" value="InterPro"/>
</dbReference>
<dbReference type="InterPro" id="IPR011006">
    <property type="entry name" value="CheY-like_superfamily"/>
</dbReference>
<name>A0A0N0WS90_PSEYM</name>
<dbReference type="Gene3D" id="3.40.50.2300">
    <property type="match status" value="1"/>
</dbReference>
<keyword evidence="5" id="KW-0804">Transcription</keyword>
<evidence type="ECO:0000256" key="7">
    <source>
        <dbReference type="PROSITE-ProRule" id="PRU01091"/>
    </source>
</evidence>
<evidence type="ECO:0000256" key="6">
    <source>
        <dbReference type="PROSITE-ProRule" id="PRU00169"/>
    </source>
</evidence>
<feature type="domain" description="Response regulatory" evidence="8">
    <location>
        <begin position="24"/>
        <end position="139"/>
    </location>
</feature>
<feature type="domain" description="OmpR/PhoB-type" evidence="9">
    <location>
        <begin position="149"/>
        <end position="248"/>
    </location>
</feature>
<dbReference type="CDD" id="cd17574">
    <property type="entry name" value="REC_OmpR"/>
    <property type="match status" value="1"/>
</dbReference>
<organism evidence="10 11">
    <name type="scientific">Pseudomonas syringae pv. maculicola</name>
    <dbReference type="NCBI Taxonomy" id="59511"/>
    <lineage>
        <taxon>Bacteria</taxon>
        <taxon>Pseudomonadati</taxon>
        <taxon>Pseudomonadota</taxon>
        <taxon>Gammaproteobacteria</taxon>
        <taxon>Pseudomonadales</taxon>
        <taxon>Pseudomonadaceae</taxon>
        <taxon>Pseudomonas</taxon>
    </lineage>
</organism>
<dbReference type="Proteomes" id="UP000271631">
    <property type="component" value="Unassembled WGS sequence"/>
</dbReference>
<feature type="modified residue" description="4-aspartylphosphate" evidence="6">
    <location>
        <position position="73"/>
    </location>
</feature>
<dbReference type="Gene3D" id="1.10.10.10">
    <property type="entry name" value="Winged helix-like DNA-binding domain superfamily/Winged helix DNA-binding domain"/>
    <property type="match status" value="1"/>
</dbReference>
<dbReference type="CDD" id="cd00383">
    <property type="entry name" value="trans_reg_C"/>
    <property type="match status" value="1"/>
</dbReference>
<evidence type="ECO:0000256" key="3">
    <source>
        <dbReference type="ARBA" id="ARBA00023015"/>
    </source>
</evidence>
<dbReference type="InterPro" id="IPR039420">
    <property type="entry name" value="WalR-like"/>
</dbReference>
<dbReference type="InterPro" id="IPR001867">
    <property type="entry name" value="OmpR/PhoB-type_DNA-bd"/>
</dbReference>
<reference evidence="10 11" key="1">
    <citation type="submission" date="2018-08" db="EMBL/GenBank/DDBJ databases">
        <title>Recombination of ecologically and evolutionarily significant loci maintains genetic cohesion in the Pseudomonas syringae species complex.</title>
        <authorList>
            <person name="Dillon M."/>
            <person name="Thakur S."/>
            <person name="Almeida R.N.D."/>
            <person name="Weir B.S."/>
            <person name="Guttman D.S."/>
        </authorList>
    </citation>
    <scope>NUCLEOTIDE SEQUENCE [LARGE SCALE GENOMIC DNA]</scope>
    <source>
        <strain evidence="10 11">ICMP 11281</strain>
    </source>
</reference>
<evidence type="ECO:0000259" key="9">
    <source>
        <dbReference type="PROSITE" id="PS51755"/>
    </source>
</evidence>
<dbReference type="GO" id="GO:0005829">
    <property type="term" value="C:cytosol"/>
    <property type="evidence" value="ECO:0007669"/>
    <property type="project" value="TreeGrafter"/>
</dbReference>
<dbReference type="EMBL" id="RBUQ01000305">
    <property type="protein sequence ID" value="RMV29908.1"/>
    <property type="molecule type" value="Genomic_DNA"/>
</dbReference>
<dbReference type="PROSITE" id="PS50110">
    <property type="entry name" value="RESPONSE_REGULATORY"/>
    <property type="match status" value="1"/>
</dbReference>
<evidence type="ECO:0000313" key="11">
    <source>
        <dbReference type="Proteomes" id="UP000271631"/>
    </source>
</evidence>
<dbReference type="AlphaFoldDB" id="A0A0N0WS90"/>
<gene>
    <name evidence="10" type="ORF">ALP13_01107</name>
</gene>
<feature type="DNA-binding region" description="OmpR/PhoB-type" evidence="7">
    <location>
        <begin position="149"/>
        <end position="248"/>
    </location>
</feature>
<dbReference type="Pfam" id="PF00486">
    <property type="entry name" value="Trans_reg_C"/>
    <property type="match status" value="1"/>
</dbReference>
<evidence type="ECO:0000313" key="10">
    <source>
        <dbReference type="EMBL" id="RMV29908.1"/>
    </source>
</evidence>
<dbReference type="GO" id="GO:0000156">
    <property type="term" value="F:phosphorelay response regulator activity"/>
    <property type="evidence" value="ECO:0007669"/>
    <property type="project" value="TreeGrafter"/>
</dbReference>
<protein>
    <submittedName>
        <fullName evidence="10">DNA-binding response regulator</fullName>
    </submittedName>
</protein>
<comment type="caution">
    <text evidence="10">The sequence shown here is derived from an EMBL/GenBank/DDBJ whole genome shotgun (WGS) entry which is preliminary data.</text>
</comment>
<keyword evidence="1 6" id="KW-0597">Phosphoprotein</keyword>
<dbReference type="InterPro" id="IPR001789">
    <property type="entry name" value="Sig_transdc_resp-reg_receiver"/>
</dbReference>